<keyword evidence="1" id="KW-0472">Membrane</keyword>
<dbReference type="AlphaFoldDB" id="A0A086PFC4"/>
<evidence type="ECO:0000313" key="3">
    <source>
        <dbReference type="Proteomes" id="UP000024284"/>
    </source>
</evidence>
<organism evidence="2 3">
    <name type="scientific">Sphingobium herbicidovorans (strain ATCC 700291 / DSM 11019 / CCUG 56400 / KCTC 2939 / LMG 18315 / NBRC 16415 / MH)</name>
    <name type="common">Sphingomonas herbicidovorans</name>
    <dbReference type="NCBI Taxonomy" id="1219045"/>
    <lineage>
        <taxon>Bacteria</taxon>
        <taxon>Pseudomonadati</taxon>
        <taxon>Pseudomonadota</taxon>
        <taxon>Alphaproteobacteria</taxon>
        <taxon>Sphingomonadales</taxon>
        <taxon>Sphingomonadaceae</taxon>
        <taxon>Sphingobium</taxon>
    </lineage>
</organism>
<evidence type="ECO:0000256" key="1">
    <source>
        <dbReference type="SAM" id="Phobius"/>
    </source>
</evidence>
<gene>
    <name evidence="2" type="ORF">BV98_000344</name>
</gene>
<dbReference type="PATRIC" id="fig|1219045.3.peg.346"/>
<reference evidence="2" key="1">
    <citation type="submission" date="2014-08" db="EMBL/GenBank/DDBJ databases">
        <title>Draft genome sequences of Sphingobium herbicidovorans.</title>
        <authorList>
            <person name="Gan H.M."/>
            <person name="Gan H.Y."/>
            <person name="Savka M.A."/>
        </authorList>
    </citation>
    <scope>NUCLEOTIDE SEQUENCE [LARGE SCALE GENOMIC DNA]</scope>
    <source>
        <strain evidence="2">NBRC 16415</strain>
    </source>
</reference>
<evidence type="ECO:0000313" key="2">
    <source>
        <dbReference type="EMBL" id="KFG92092.1"/>
    </source>
</evidence>
<name>A0A086PFC4_SPHHM</name>
<protein>
    <submittedName>
        <fullName evidence="2">Uncharacterized protein</fullName>
    </submittedName>
</protein>
<accession>A0A086PFC4</accession>
<dbReference type="EMBL" id="JFZA02000001">
    <property type="protein sequence ID" value="KFG92092.1"/>
    <property type="molecule type" value="Genomic_DNA"/>
</dbReference>
<dbReference type="Proteomes" id="UP000024284">
    <property type="component" value="Unassembled WGS sequence"/>
</dbReference>
<sequence length="33" mass="3396">MLVLFDIGRLTERLAAAAIGLVGAAPLILAMKS</sequence>
<proteinExistence type="predicted"/>
<comment type="caution">
    <text evidence="2">The sequence shown here is derived from an EMBL/GenBank/DDBJ whole genome shotgun (WGS) entry which is preliminary data.</text>
</comment>
<keyword evidence="1" id="KW-1133">Transmembrane helix</keyword>
<feature type="transmembrane region" description="Helical" evidence="1">
    <location>
        <begin position="14"/>
        <end position="31"/>
    </location>
</feature>
<keyword evidence="3" id="KW-1185">Reference proteome</keyword>
<keyword evidence="1" id="KW-0812">Transmembrane</keyword>